<evidence type="ECO:0000313" key="5">
    <source>
        <dbReference type="EMBL" id="VWL94648.1"/>
    </source>
</evidence>
<proteinExistence type="inferred from homology"/>
<keyword evidence="3" id="KW-0233">DNA recombination</keyword>
<dbReference type="InterPro" id="IPR010998">
    <property type="entry name" value="Integrase_recombinase_N"/>
</dbReference>
<feature type="domain" description="Tyr recombinase" evidence="4">
    <location>
        <begin position="75"/>
        <end position="307"/>
    </location>
</feature>
<dbReference type="Proteomes" id="UP000368032">
    <property type="component" value="Unassembled WGS sequence"/>
</dbReference>
<evidence type="ECO:0000259" key="4">
    <source>
        <dbReference type="PROSITE" id="PS51898"/>
    </source>
</evidence>
<dbReference type="InterPro" id="IPR002104">
    <property type="entry name" value="Integrase_catalytic"/>
</dbReference>
<name>A0A5K1IZE0_9ACTN</name>
<dbReference type="Gene3D" id="1.10.443.10">
    <property type="entry name" value="Intergrase catalytic core"/>
    <property type="match status" value="1"/>
</dbReference>
<dbReference type="SUPFAM" id="SSF56349">
    <property type="entry name" value="DNA breaking-rejoining enzymes"/>
    <property type="match status" value="1"/>
</dbReference>
<dbReference type="InterPro" id="IPR013762">
    <property type="entry name" value="Integrase-like_cat_sf"/>
</dbReference>
<comment type="similarity">
    <text evidence="1">Belongs to the 'phage' integrase family.</text>
</comment>
<dbReference type="EMBL" id="CABWIF010000013">
    <property type="protein sequence ID" value="VWL94648.1"/>
    <property type="molecule type" value="Genomic_DNA"/>
</dbReference>
<keyword evidence="2" id="KW-0238">DNA-binding</keyword>
<dbReference type="InterPro" id="IPR011010">
    <property type="entry name" value="DNA_brk_join_enz"/>
</dbReference>
<dbReference type="PANTHER" id="PTHR30349">
    <property type="entry name" value="PHAGE INTEGRASE-RELATED"/>
    <property type="match status" value="1"/>
</dbReference>
<evidence type="ECO:0000256" key="1">
    <source>
        <dbReference type="ARBA" id="ARBA00008857"/>
    </source>
</evidence>
<dbReference type="Gene3D" id="1.10.150.130">
    <property type="match status" value="1"/>
</dbReference>
<evidence type="ECO:0000256" key="2">
    <source>
        <dbReference type="ARBA" id="ARBA00023125"/>
    </source>
</evidence>
<dbReference type="GO" id="GO:0006310">
    <property type="term" value="P:DNA recombination"/>
    <property type="evidence" value="ECO:0007669"/>
    <property type="project" value="UniProtKB-KW"/>
</dbReference>
<protein>
    <submittedName>
        <fullName evidence="5">Tyrosine recombinase XerC</fullName>
    </submittedName>
</protein>
<dbReference type="GO" id="GO:0003677">
    <property type="term" value="F:DNA binding"/>
    <property type="evidence" value="ECO:0007669"/>
    <property type="project" value="UniProtKB-KW"/>
</dbReference>
<organism evidence="5 6">
    <name type="scientific">Collinsella aerofaciens</name>
    <dbReference type="NCBI Taxonomy" id="74426"/>
    <lineage>
        <taxon>Bacteria</taxon>
        <taxon>Bacillati</taxon>
        <taxon>Actinomycetota</taxon>
        <taxon>Coriobacteriia</taxon>
        <taxon>Coriobacteriales</taxon>
        <taxon>Coriobacteriaceae</taxon>
        <taxon>Collinsella</taxon>
    </lineage>
</organism>
<dbReference type="AlphaFoldDB" id="A0A5K1IZE0"/>
<dbReference type="PROSITE" id="PS51898">
    <property type="entry name" value="TYR_RECOMBINASE"/>
    <property type="match status" value="1"/>
</dbReference>
<dbReference type="CDD" id="cd01189">
    <property type="entry name" value="INT_ICEBs1_C_like"/>
    <property type="match status" value="1"/>
</dbReference>
<dbReference type="GO" id="GO:0015074">
    <property type="term" value="P:DNA integration"/>
    <property type="evidence" value="ECO:0007669"/>
    <property type="project" value="InterPro"/>
</dbReference>
<dbReference type="PANTHER" id="PTHR30349:SF64">
    <property type="entry name" value="PROPHAGE INTEGRASE INTD-RELATED"/>
    <property type="match status" value="1"/>
</dbReference>
<evidence type="ECO:0000256" key="3">
    <source>
        <dbReference type="ARBA" id="ARBA00023172"/>
    </source>
</evidence>
<reference evidence="5 6" key="1">
    <citation type="submission" date="2019-10" db="EMBL/GenBank/DDBJ databases">
        <authorList>
            <person name="Wolf R A."/>
        </authorList>
    </citation>
    <scope>NUCLEOTIDE SEQUENCE [LARGE SCALE GENOMIC DNA]</scope>
    <source>
        <strain evidence="5">Collinsella_aerofaciens_DSM_13712</strain>
    </source>
</reference>
<gene>
    <name evidence="5" type="primary">xerC_3</name>
    <name evidence="5" type="ORF">CKJAJONC_01672</name>
</gene>
<accession>A0A5K1IZE0</accession>
<sequence>MRHIRELFGDMPLGALRPDEIKRAYAEAISTGRFTEAEIRRIHVKLKQVMQDALENELIGRNPCISIKLPKPDLRVRNFLSPDELPQFTKCLLSEPMGPMTVCTMLIFHLGLRKGEALGLCWEDYDPEAMEIRIIRQYTNDKTLRAPKSEMSRRILSIDSSLAAYLNDWKMRQRSLFEQRGLRQRNSDPLVHAFSTHKDENGNLHVSITRPDGHNYSRWFRDFCVDNGYGEYANVTSQFKRNGKLHTRGTGYSGLVPHGLRHTAATALVASNVDLKTVQARMGHASASTTANFYTHAIRANDRNAAEVFESLSSKN</sequence>
<dbReference type="InterPro" id="IPR050090">
    <property type="entry name" value="Tyrosine_recombinase_XerCD"/>
</dbReference>
<dbReference type="Pfam" id="PF00589">
    <property type="entry name" value="Phage_integrase"/>
    <property type="match status" value="1"/>
</dbReference>
<evidence type="ECO:0000313" key="6">
    <source>
        <dbReference type="Proteomes" id="UP000368032"/>
    </source>
</evidence>